<sequence>MINNKNQSMTFRYCTGASSIDFNPFSDAKNLKNHGYLLLLLKPYIDKDNINDGILENYIFNEDENSLEATVSLQATWQDGTPVSSFEAAMGIAKGLTHREFNPYLRVIGTEKINEIGWEKNQYQGIEIISPIKFKIYFEGNIKNFKGVLEDILSFSTVNNIIWPVRLNSSMYPEYNPNQFDIISKYPIRSEKEKYFIKVLGHQVELCTNNEKTNYDFYFNQNDFEKYKSPQELNHNYIEKTSDNEHTFFAVFNSNSRLFATKENRANIATILRNLAFQISEVDNINISPGHFNKTEPGSHIEINWPYKTDKIPKNMSEIKISISYPSIKNKLLNLFEEKMKKNGVKIKWISIFENEKEALHADMHFMMDRVQNNRQIWIQNILKSNFIFHYLKNFPKTLAALHDLTFKSACTLPLNVKSLLLFETFVFDESSIVPIYRYFLKTFTRKNSPIVLNISENKELYFSLNKN</sequence>
<evidence type="ECO:0000313" key="1">
    <source>
        <dbReference type="EMBL" id="APJ04732.1"/>
    </source>
</evidence>
<dbReference type="EMBL" id="CP017834">
    <property type="protein sequence ID" value="APJ04732.1"/>
    <property type="molecule type" value="Genomic_DNA"/>
</dbReference>
<dbReference type="OrthoDB" id="5289921at2"/>
<keyword evidence="2" id="KW-1185">Reference proteome</keyword>
<organism evidence="1 2">
    <name type="scientific">Silvanigrella aquatica</name>
    <dbReference type="NCBI Taxonomy" id="1915309"/>
    <lineage>
        <taxon>Bacteria</taxon>
        <taxon>Pseudomonadati</taxon>
        <taxon>Bdellovibrionota</taxon>
        <taxon>Oligoflexia</taxon>
        <taxon>Silvanigrellales</taxon>
        <taxon>Silvanigrellaceae</taxon>
        <taxon>Silvanigrella</taxon>
    </lineage>
</organism>
<evidence type="ECO:0008006" key="3">
    <source>
        <dbReference type="Google" id="ProtNLM"/>
    </source>
</evidence>
<dbReference type="AlphaFoldDB" id="A0A1L4D3G9"/>
<protein>
    <recommendedName>
        <fullName evidence="3">Solute-binding protein family 5 domain-containing protein</fullName>
    </recommendedName>
</protein>
<dbReference type="KEGG" id="saqi:AXG55_12830"/>
<reference evidence="1 2" key="1">
    <citation type="submission" date="2016-10" db="EMBL/GenBank/DDBJ databases">
        <title>Silvanigrella aquatica sp. nov., isolated from a freshwater lake located in the Black Forest, Germany, description of Silvanigrellaceae fam. nov., Silvanigrellales ord. nov., reclassification of the order Bdellovibrionales in the class Oligoflexia, reclassification of the families Bacteriovoracaceae and Halobacteriovoraceae in the new order Bacteriovoracales ord. nov., and reclassification of the family Pseudobacteriovoracaceae in the order Oligoflexiales.</title>
        <authorList>
            <person name="Hahn M.W."/>
            <person name="Schmidt J."/>
            <person name="Koll U."/>
            <person name="Rohde M."/>
            <person name="Verbag S."/>
            <person name="Pitt A."/>
            <person name="Nakai R."/>
            <person name="Naganuma T."/>
            <person name="Lang E."/>
        </authorList>
    </citation>
    <scope>NUCLEOTIDE SEQUENCE [LARGE SCALE GENOMIC DNA]</scope>
    <source>
        <strain evidence="1 2">MWH-Nonnen-W8red</strain>
    </source>
</reference>
<dbReference type="Proteomes" id="UP000184731">
    <property type="component" value="Chromosome"/>
</dbReference>
<gene>
    <name evidence="1" type="ORF">AXG55_12830</name>
</gene>
<proteinExistence type="predicted"/>
<evidence type="ECO:0000313" key="2">
    <source>
        <dbReference type="Proteomes" id="UP000184731"/>
    </source>
</evidence>
<accession>A0A1L4D3G9</accession>
<dbReference type="RefSeq" id="WP_148698490.1">
    <property type="nucleotide sequence ID" value="NZ_CP017834.1"/>
</dbReference>
<name>A0A1L4D3G9_9BACT</name>